<dbReference type="AlphaFoldDB" id="A0A6N7XDP6"/>
<evidence type="ECO:0000259" key="7">
    <source>
        <dbReference type="PROSITE" id="PS50045"/>
    </source>
</evidence>
<dbReference type="InterPro" id="IPR035965">
    <property type="entry name" value="PAS-like_dom_sf"/>
</dbReference>
<dbReference type="CDD" id="cd00009">
    <property type="entry name" value="AAA"/>
    <property type="match status" value="1"/>
</dbReference>
<dbReference type="InterPro" id="IPR002197">
    <property type="entry name" value="HTH_Fis"/>
</dbReference>
<sequence>MLVDILNYAYEGYVLVDPNGRIVKMNYEKLMGIKEEDAIGKPVEEVIENTRMHIVVRTGKKELRDVQRIQGHDMITNRIPIIKQEKIIGAVGTVLFKDISEVKELAHQLLDLQSKINKYKGEIERIEGTKYSFHSIITRNPKMEYLKKVGKMASETNSTVLITGESGTGKELFAHAIHRASYRKEEAFIAINCAAIPKELLESELFGYDSGAFTGARKDGKPGKFELASGGTIFLDEIGDMPLEMQAKILRVLESKEFERIGGNKKIGFDVRVIAATNENIEESVKKGKFREDLYYRLNVISIEIPPLRERMEDIEILSEDILNNLIKEMAVGRKELSKEAMKILKSYSWPGNVRELRNILERAINLSMGNLILAEHLPERILNGVNYLPNNIEDIIKLKDTIEAVEREAVIKAITLTKGNKTLAAEKLGIHRTALYKKIDKYKIEDIDYM</sequence>
<dbReference type="PRINTS" id="PR01590">
    <property type="entry name" value="HTHFIS"/>
</dbReference>
<dbReference type="Gene3D" id="3.40.50.300">
    <property type="entry name" value="P-loop containing nucleotide triphosphate hydrolases"/>
    <property type="match status" value="1"/>
</dbReference>
<dbReference type="InterPro" id="IPR002078">
    <property type="entry name" value="Sigma_54_int"/>
</dbReference>
<dbReference type="InterPro" id="IPR025943">
    <property type="entry name" value="Sigma_54_int_dom_ATP-bd_2"/>
</dbReference>
<dbReference type="CDD" id="cd00130">
    <property type="entry name" value="PAS"/>
    <property type="match status" value="1"/>
</dbReference>
<dbReference type="PROSITE" id="PS00675">
    <property type="entry name" value="SIGMA54_INTERACT_1"/>
    <property type="match status" value="1"/>
</dbReference>
<dbReference type="PROSITE" id="PS00676">
    <property type="entry name" value="SIGMA54_INTERACT_2"/>
    <property type="match status" value="1"/>
</dbReference>
<proteinExistence type="predicted"/>
<name>A0A6N7XDP6_9FIRM</name>
<dbReference type="FunFam" id="3.40.50.300:FF:000006">
    <property type="entry name" value="DNA-binding transcriptional regulator NtrC"/>
    <property type="match status" value="1"/>
</dbReference>
<dbReference type="InterPro" id="IPR058031">
    <property type="entry name" value="AAA_lid_NorR"/>
</dbReference>
<feature type="coiled-coil region" evidence="6">
    <location>
        <begin position="102"/>
        <end position="129"/>
    </location>
</feature>
<dbReference type="PROSITE" id="PS50045">
    <property type="entry name" value="SIGMA54_INTERACT_4"/>
    <property type="match status" value="1"/>
</dbReference>
<dbReference type="SUPFAM" id="SSF52540">
    <property type="entry name" value="P-loop containing nucleoside triphosphate hydrolases"/>
    <property type="match status" value="1"/>
</dbReference>
<protein>
    <submittedName>
        <fullName evidence="8">AAA domain-containing protein</fullName>
    </submittedName>
</protein>
<dbReference type="InterPro" id="IPR009057">
    <property type="entry name" value="Homeodomain-like_sf"/>
</dbReference>
<organism evidence="8 9">
    <name type="scientific">Tissierella pigra</name>
    <dbReference type="NCBI Taxonomy" id="2607614"/>
    <lineage>
        <taxon>Bacteria</taxon>
        <taxon>Bacillati</taxon>
        <taxon>Bacillota</taxon>
        <taxon>Tissierellia</taxon>
        <taxon>Tissierellales</taxon>
        <taxon>Tissierellaceae</taxon>
        <taxon>Tissierella</taxon>
    </lineage>
</organism>
<dbReference type="GO" id="GO:0043565">
    <property type="term" value="F:sequence-specific DNA binding"/>
    <property type="evidence" value="ECO:0007669"/>
    <property type="project" value="InterPro"/>
</dbReference>
<dbReference type="Pfam" id="PF25601">
    <property type="entry name" value="AAA_lid_14"/>
    <property type="match status" value="1"/>
</dbReference>
<evidence type="ECO:0000313" key="9">
    <source>
        <dbReference type="Proteomes" id="UP000469523"/>
    </source>
</evidence>
<keyword evidence="3" id="KW-0805">Transcription regulation</keyword>
<accession>A0A6N7XDP6</accession>
<evidence type="ECO:0000256" key="2">
    <source>
        <dbReference type="ARBA" id="ARBA00022840"/>
    </source>
</evidence>
<dbReference type="InterPro" id="IPR003593">
    <property type="entry name" value="AAA+_ATPase"/>
</dbReference>
<gene>
    <name evidence="8" type="ORF">FYJ83_01650</name>
</gene>
<keyword evidence="6" id="KW-0175">Coiled coil</keyword>
<dbReference type="Gene3D" id="1.10.10.60">
    <property type="entry name" value="Homeodomain-like"/>
    <property type="match status" value="1"/>
</dbReference>
<comment type="caution">
    <text evidence="8">The sequence shown here is derived from an EMBL/GenBank/DDBJ whole genome shotgun (WGS) entry which is preliminary data.</text>
</comment>
<dbReference type="Pfam" id="PF00158">
    <property type="entry name" value="Sigma54_activat"/>
    <property type="match status" value="1"/>
</dbReference>
<dbReference type="InterPro" id="IPR025944">
    <property type="entry name" value="Sigma_54_int_dom_CS"/>
</dbReference>
<dbReference type="InterPro" id="IPR027417">
    <property type="entry name" value="P-loop_NTPase"/>
</dbReference>
<evidence type="ECO:0000256" key="4">
    <source>
        <dbReference type="ARBA" id="ARBA00023125"/>
    </source>
</evidence>
<dbReference type="Proteomes" id="UP000469523">
    <property type="component" value="Unassembled WGS sequence"/>
</dbReference>
<evidence type="ECO:0000313" key="8">
    <source>
        <dbReference type="EMBL" id="MSU00171.1"/>
    </source>
</evidence>
<keyword evidence="4" id="KW-0238">DNA-binding</keyword>
<dbReference type="PANTHER" id="PTHR32071:SF57">
    <property type="entry name" value="C4-DICARBOXYLATE TRANSPORT TRANSCRIPTIONAL REGULATORY PROTEIN DCTD"/>
    <property type="match status" value="1"/>
</dbReference>
<keyword evidence="1" id="KW-0547">Nucleotide-binding</keyword>
<dbReference type="Gene3D" id="1.10.8.60">
    <property type="match status" value="1"/>
</dbReference>
<dbReference type="Gene3D" id="3.30.450.20">
    <property type="entry name" value="PAS domain"/>
    <property type="match status" value="1"/>
</dbReference>
<dbReference type="GO" id="GO:0006355">
    <property type="term" value="P:regulation of DNA-templated transcription"/>
    <property type="evidence" value="ECO:0007669"/>
    <property type="project" value="InterPro"/>
</dbReference>
<dbReference type="Pfam" id="PF02954">
    <property type="entry name" value="HTH_8"/>
    <property type="match status" value="1"/>
</dbReference>
<keyword evidence="5" id="KW-0804">Transcription</keyword>
<dbReference type="PANTHER" id="PTHR32071">
    <property type="entry name" value="TRANSCRIPTIONAL REGULATORY PROTEIN"/>
    <property type="match status" value="1"/>
</dbReference>
<dbReference type="SUPFAM" id="SSF46689">
    <property type="entry name" value="Homeodomain-like"/>
    <property type="match status" value="1"/>
</dbReference>
<reference evidence="8 9" key="1">
    <citation type="submission" date="2019-09" db="EMBL/GenBank/DDBJ databases">
        <title>In-depth cultivation of the pig gut microbiome towards novel bacterial diversity and tailored functional studies.</title>
        <authorList>
            <person name="Wylensek D."/>
            <person name="Hitch T.C.A."/>
            <person name="Clavel T."/>
        </authorList>
    </citation>
    <scope>NUCLEOTIDE SEQUENCE [LARGE SCALE GENOMIC DNA]</scope>
    <source>
        <strain evidence="8 9">WCA3-693-APC-4?</strain>
    </source>
</reference>
<dbReference type="GO" id="GO:0005524">
    <property type="term" value="F:ATP binding"/>
    <property type="evidence" value="ECO:0007669"/>
    <property type="project" value="UniProtKB-KW"/>
</dbReference>
<dbReference type="PROSITE" id="PS00688">
    <property type="entry name" value="SIGMA54_INTERACT_3"/>
    <property type="match status" value="1"/>
</dbReference>
<evidence type="ECO:0000256" key="6">
    <source>
        <dbReference type="SAM" id="Coils"/>
    </source>
</evidence>
<dbReference type="InterPro" id="IPR000014">
    <property type="entry name" value="PAS"/>
</dbReference>
<dbReference type="InterPro" id="IPR025662">
    <property type="entry name" value="Sigma_54_int_dom_ATP-bd_1"/>
</dbReference>
<dbReference type="SMART" id="SM00382">
    <property type="entry name" value="AAA"/>
    <property type="match status" value="1"/>
</dbReference>
<feature type="domain" description="Sigma-54 factor interaction" evidence="7">
    <location>
        <begin position="136"/>
        <end position="366"/>
    </location>
</feature>
<keyword evidence="9" id="KW-1185">Reference proteome</keyword>
<evidence type="ECO:0000256" key="1">
    <source>
        <dbReference type="ARBA" id="ARBA00022741"/>
    </source>
</evidence>
<evidence type="ECO:0000256" key="5">
    <source>
        <dbReference type="ARBA" id="ARBA00023163"/>
    </source>
</evidence>
<keyword evidence="2" id="KW-0067">ATP-binding</keyword>
<dbReference type="SUPFAM" id="SSF55785">
    <property type="entry name" value="PYP-like sensor domain (PAS domain)"/>
    <property type="match status" value="1"/>
</dbReference>
<evidence type="ECO:0000256" key="3">
    <source>
        <dbReference type="ARBA" id="ARBA00023015"/>
    </source>
</evidence>
<dbReference type="EMBL" id="VUNQ01000002">
    <property type="protein sequence ID" value="MSU00171.1"/>
    <property type="molecule type" value="Genomic_DNA"/>
</dbReference>